<dbReference type="InterPro" id="IPR000719">
    <property type="entry name" value="Prot_kinase_dom"/>
</dbReference>
<dbReference type="AlphaFoldDB" id="A0A8J4CGS5"/>
<feature type="domain" description="Protein kinase" evidence="10">
    <location>
        <begin position="470"/>
        <end position="731"/>
    </location>
</feature>
<dbReference type="GO" id="GO:0004674">
    <property type="term" value="F:protein serine/threonine kinase activity"/>
    <property type="evidence" value="ECO:0007669"/>
    <property type="project" value="UniProtKB-KW"/>
</dbReference>
<evidence type="ECO:0000256" key="9">
    <source>
        <dbReference type="SAM" id="MobiDB-lite"/>
    </source>
</evidence>
<dbReference type="Pfam" id="PF00069">
    <property type="entry name" value="Pkinase"/>
    <property type="match status" value="1"/>
</dbReference>
<dbReference type="EMBL" id="BNCQ01000002">
    <property type="protein sequence ID" value="GIL94823.1"/>
    <property type="molecule type" value="Genomic_DNA"/>
</dbReference>
<dbReference type="FunFam" id="1.10.510.10:FF:000813">
    <property type="entry name" value="Aurora-like kinase"/>
    <property type="match status" value="1"/>
</dbReference>
<feature type="region of interest" description="Disordered" evidence="9">
    <location>
        <begin position="289"/>
        <end position="347"/>
    </location>
</feature>
<feature type="compositionally biased region" description="Low complexity" evidence="9">
    <location>
        <begin position="145"/>
        <end position="160"/>
    </location>
</feature>
<feature type="compositionally biased region" description="Low complexity" evidence="9">
    <location>
        <begin position="190"/>
        <end position="212"/>
    </location>
</feature>
<evidence type="ECO:0000313" key="13">
    <source>
        <dbReference type="Proteomes" id="UP000747110"/>
    </source>
</evidence>
<dbReference type="InterPro" id="IPR030616">
    <property type="entry name" value="Aur-like"/>
</dbReference>
<evidence type="ECO:0000313" key="11">
    <source>
        <dbReference type="EMBL" id="GIL81519.1"/>
    </source>
</evidence>
<evidence type="ECO:0000259" key="10">
    <source>
        <dbReference type="PROSITE" id="PS50011"/>
    </source>
</evidence>
<keyword evidence="1" id="KW-0723">Serine/threonine-protein kinase</keyword>
<evidence type="ECO:0000256" key="2">
    <source>
        <dbReference type="ARBA" id="ARBA00022679"/>
    </source>
</evidence>
<dbReference type="OrthoDB" id="537309at2759"/>
<keyword evidence="2" id="KW-0808">Transferase</keyword>
<feature type="cross-link" description="Glycyl lysine isopeptide (Lys-Gly) (interchain with G-Cter in SUMO2)" evidence="8">
    <location>
        <position position="598"/>
    </location>
</feature>
<keyword evidence="4" id="KW-0418">Kinase</keyword>
<dbReference type="InterPro" id="IPR011009">
    <property type="entry name" value="Kinase-like_dom_sf"/>
</dbReference>
<evidence type="ECO:0000256" key="6">
    <source>
        <dbReference type="PIRSR" id="PIRSR630616-1"/>
    </source>
</evidence>
<organism evidence="11 13">
    <name type="scientific">Volvox reticuliferus</name>
    <dbReference type="NCBI Taxonomy" id="1737510"/>
    <lineage>
        <taxon>Eukaryota</taxon>
        <taxon>Viridiplantae</taxon>
        <taxon>Chlorophyta</taxon>
        <taxon>core chlorophytes</taxon>
        <taxon>Chlorophyceae</taxon>
        <taxon>CS clade</taxon>
        <taxon>Chlamydomonadales</taxon>
        <taxon>Volvocaceae</taxon>
        <taxon>Volvox</taxon>
    </lineage>
</organism>
<feature type="binding site" evidence="7">
    <location>
        <position position="614"/>
    </location>
    <ligand>
        <name>ATP</name>
        <dbReference type="ChEBI" id="CHEBI:30616"/>
    </ligand>
</feature>
<dbReference type="PROSITE" id="PS50011">
    <property type="entry name" value="PROTEIN_KINASE_DOM"/>
    <property type="match status" value="1"/>
</dbReference>
<sequence>MQSSQVQDVLSSAAERSACGGKDVNLLGSVPTSEKGRTLTAFRKIRFSARRALQMVSRSLDNRAGLRTGSDLSDGDVLCKAQASQVISPDLASPVVEHQSSRNHFIIHHAMSFRFSKLSVSTDASMDSPRLVDDKSWQPQPTFSLQTPQLQQEPTPHQSPTAPPPSKQRSLLSALFKCQSPGTSANTDTAKAVPVPAPSVPSQKPGGSSSPPAVTSETSRESTWLKCHLLQPGLPSTIRQQACSLDRLYDSLPAQQDRRNPAPYPMLVPRRPSPSVAANRIDLCLSAPSPHMKSERHGLHKPEPDDTTAARMIPPSPPPPPSVSLAAAQAGASTNTTTSSDDIPAPPTVSVQLAEAMKQHATSSSRALGPLPVPLITLATEGATKGETSSSSVPATSILASSLGRGGLPGLAPGCPAIGQRPNVPTPPVLAAQAASEHSSSKAGGPSMLLAMSRKVPTAMLRNVWALEHYSLQKRLYKGAMSSVYKGRCLCSGMQVALKVYFKHRVPANVVHMVMREVRIHLQASEHRNVLKLYGVFQSEDIIVLVMELAPRGSLSSICQNVNGGRLSEPQVRQTVLEPLLDALSYLHGQGVCHRDIKPENLLFTADWGFRLADFGVSINLLEERAVTRAGTADYMAPEVERCPLKAFPDENKEDITLAYTTAVDVWSVGVLVYELLVGFHPMVMGSGAATRPLSFPSSLSAGARDFIMSALAQLPEERPTVRQLRCHPWMLGGDGAGYLGRRWDTEQ</sequence>
<gene>
    <name evidence="11" type="ORF">Vretifemale_10489</name>
    <name evidence="12" type="ORF">Vretimale_952</name>
</gene>
<dbReference type="Proteomes" id="UP000747110">
    <property type="component" value="Unassembled WGS sequence"/>
</dbReference>
<dbReference type="SUPFAM" id="SSF56112">
    <property type="entry name" value="Protein kinase-like (PK-like)"/>
    <property type="match status" value="1"/>
</dbReference>
<reference evidence="11" key="1">
    <citation type="journal article" date="2021" name="Proc. Natl. Acad. Sci. U.S.A.">
        <title>Three genomes in the algal genus Volvox reveal the fate of a haploid sex-determining region after a transition to homothallism.</title>
        <authorList>
            <person name="Yamamoto K."/>
            <person name="Hamaji T."/>
            <person name="Kawai-Toyooka H."/>
            <person name="Matsuzaki R."/>
            <person name="Takahashi F."/>
            <person name="Nishimura Y."/>
            <person name="Kawachi M."/>
            <person name="Noguchi H."/>
            <person name="Minakuchi Y."/>
            <person name="Umen J.G."/>
            <person name="Toyoda A."/>
            <person name="Nozaki H."/>
        </authorList>
    </citation>
    <scope>NUCLEOTIDE SEQUENCE</scope>
    <source>
        <strain evidence="12">NIES-3785</strain>
        <strain evidence="11">NIES-3786</strain>
    </source>
</reference>
<comment type="caution">
    <text evidence="11">The sequence shown here is derived from an EMBL/GenBank/DDBJ whole genome shotgun (WGS) entry which is preliminary data.</text>
</comment>
<evidence type="ECO:0000256" key="4">
    <source>
        <dbReference type="ARBA" id="ARBA00022777"/>
    </source>
</evidence>
<dbReference type="SMART" id="SM00220">
    <property type="entry name" value="S_TKc"/>
    <property type="match status" value="1"/>
</dbReference>
<dbReference type="GO" id="GO:0005524">
    <property type="term" value="F:ATP binding"/>
    <property type="evidence" value="ECO:0007669"/>
    <property type="project" value="UniProtKB-KW"/>
</dbReference>
<dbReference type="Proteomes" id="UP000722791">
    <property type="component" value="Unassembled WGS sequence"/>
</dbReference>
<evidence type="ECO:0000256" key="5">
    <source>
        <dbReference type="ARBA" id="ARBA00022840"/>
    </source>
</evidence>
<feature type="binding site" evidence="7">
    <location>
        <begin position="600"/>
        <end position="601"/>
    </location>
    <ligand>
        <name>ATP</name>
        <dbReference type="ChEBI" id="CHEBI:30616"/>
    </ligand>
</feature>
<dbReference type="PANTHER" id="PTHR24350">
    <property type="entry name" value="SERINE/THREONINE-PROTEIN KINASE IAL-RELATED"/>
    <property type="match status" value="1"/>
</dbReference>
<proteinExistence type="predicted"/>
<feature type="active site" description="Proton acceptor" evidence="6">
    <location>
        <position position="596"/>
    </location>
</feature>
<name>A0A8J4CGS5_9CHLO</name>
<feature type="region of interest" description="Disordered" evidence="9">
    <location>
        <begin position="125"/>
        <end position="219"/>
    </location>
</feature>
<feature type="compositionally biased region" description="Polar residues" evidence="9">
    <location>
        <begin position="331"/>
        <end position="341"/>
    </location>
</feature>
<dbReference type="Gene3D" id="1.10.510.10">
    <property type="entry name" value="Transferase(Phosphotransferase) domain 1"/>
    <property type="match status" value="1"/>
</dbReference>
<keyword evidence="3 7" id="KW-0547">Nucleotide-binding</keyword>
<evidence type="ECO:0000256" key="8">
    <source>
        <dbReference type="PIRSR" id="PIRSR630616-3"/>
    </source>
</evidence>
<feature type="binding site" evidence="7">
    <location>
        <begin position="548"/>
        <end position="550"/>
    </location>
    <ligand>
        <name>ATP</name>
        <dbReference type="ChEBI" id="CHEBI:30616"/>
    </ligand>
</feature>
<feature type="binding site" evidence="7">
    <location>
        <position position="499"/>
    </location>
    <ligand>
        <name>ATP</name>
        <dbReference type="ChEBI" id="CHEBI:30616"/>
    </ligand>
</feature>
<accession>A0A8J4CGS5</accession>
<evidence type="ECO:0000256" key="3">
    <source>
        <dbReference type="ARBA" id="ARBA00022741"/>
    </source>
</evidence>
<keyword evidence="13" id="KW-1185">Reference proteome</keyword>
<dbReference type="PROSITE" id="PS00108">
    <property type="entry name" value="PROTEIN_KINASE_ST"/>
    <property type="match status" value="1"/>
</dbReference>
<keyword evidence="5 7" id="KW-0067">ATP-binding</keyword>
<feature type="compositionally biased region" description="Polar residues" evidence="9">
    <location>
        <begin position="180"/>
        <end position="189"/>
    </location>
</feature>
<evidence type="ECO:0000256" key="1">
    <source>
        <dbReference type="ARBA" id="ARBA00022527"/>
    </source>
</evidence>
<protein>
    <recommendedName>
        <fullName evidence="10">Protein kinase domain-containing protein</fullName>
    </recommendedName>
</protein>
<evidence type="ECO:0000313" key="12">
    <source>
        <dbReference type="EMBL" id="GIL94823.1"/>
    </source>
</evidence>
<dbReference type="EMBL" id="BNCP01000021">
    <property type="protein sequence ID" value="GIL81519.1"/>
    <property type="molecule type" value="Genomic_DNA"/>
</dbReference>
<feature type="compositionally biased region" description="Basic and acidic residues" evidence="9">
    <location>
        <begin position="292"/>
        <end position="304"/>
    </location>
</feature>
<evidence type="ECO:0000256" key="7">
    <source>
        <dbReference type="PIRSR" id="PIRSR630616-2"/>
    </source>
</evidence>
<dbReference type="InterPro" id="IPR008271">
    <property type="entry name" value="Ser/Thr_kinase_AS"/>
</dbReference>